<dbReference type="EMBL" id="BKCJ010102473">
    <property type="protein sequence ID" value="GEX33734.1"/>
    <property type="molecule type" value="Genomic_DNA"/>
</dbReference>
<dbReference type="Pfam" id="PF10551">
    <property type="entry name" value="MULE"/>
    <property type="match status" value="1"/>
</dbReference>
<organism evidence="2">
    <name type="scientific">Tanacetum cinerariifolium</name>
    <name type="common">Dalmatian daisy</name>
    <name type="synonym">Chrysanthemum cinerariifolium</name>
    <dbReference type="NCBI Taxonomy" id="118510"/>
    <lineage>
        <taxon>Eukaryota</taxon>
        <taxon>Viridiplantae</taxon>
        <taxon>Streptophyta</taxon>
        <taxon>Embryophyta</taxon>
        <taxon>Tracheophyta</taxon>
        <taxon>Spermatophyta</taxon>
        <taxon>Magnoliopsida</taxon>
        <taxon>eudicotyledons</taxon>
        <taxon>Gunneridae</taxon>
        <taxon>Pentapetalae</taxon>
        <taxon>asterids</taxon>
        <taxon>campanulids</taxon>
        <taxon>Asterales</taxon>
        <taxon>Asteraceae</taxon>
        <taxon>Asteroideae</taxon>
        <taxon>Anthemideae</taxon>
        <taxon>Anthemidinae</taxon>
        <taxon>Tanacetum</taxon>
    </lineage>
</organism>
<protein>
    <submittedName>
        <fullName evidence="2">Transposase, MuDR, MULE transposase domain protein</fullName>
    </submittedName>
</protein>
<dbReference type="PANTHER" id="PTHR31973">
    <property type="entry name" value="POLYPROTEIN, PUTATIVE-RELATED"/>
    <property type="match status" value="1"/>
</dbReference>
<evidence type="ECO:0000313" key="2">
    <source>
        <dbReference type="EMBL" id="GEX33734.1"/>
    </source>
</evidence>
<reference evidence="2" key="1">
    <citation type="journal article" date="2019" name="Sci. Rep.">
        <title>Draft genome of Tanacetum cinerariifolium, the natural source of mosquito coil.</title>
        <authorList>
            <person name="Yamashiro T."/>
            <person name="Shiraishi A."/>
            <person name="Satake H."/>
            <person name="Nakayama K."/>
        </authorList>
    </citation>
    <scope>NUCLEOTIDE SEQUENCE</scope>
</reference>
<gene>
    <name evidence="2" type="ORF">Tci_305709</name>
</gene>
<dbReference type="AlphaFoldDB" id="A0A699H3R0"/>
<evidence type="ECO:0000259" key="1">
    <source>
        <dbReference type="Pfam" id="PF10551"/>
    </source>
</evidence>
<name>A0A699H3R0_TANCI</name>
<dbReference type="InterPro" id="IPR018289">
    <property type="entry name" value="MULE_transposase_dom"/>
</dbReference>
<comment type="caution">
    <text evidence="2">The sequence shown here is derived from an EMBL/GenBank/DDBJ whole genome shotgun (WGS) entry which is preliminary data.</text>
</comment>
<sequence>MSYVKKNFKVGDANQISLSYNIGSIFVNIIDDDDVHFFVNEVSGEEEAYIYEIALKCFMKGYQCKVLNLFPERDVTRVYRPKDIAHDVNMEWNIYVSYKKAWRGKHIALASSQGCHIESFAQLPFYCYNLKKENEGTIINIETNDKGCFKKCFIGFGVAIKSFLCYMRPLTIIDGAHLKGTYLGTNLVAVGMDGNNHIIPIAIGESQGETGELWTWFLRKLKICIGEVPNLAIILGRHYAITLTCNTVFPNSFHGYCCRHLMMNYSMQSDKFKELYWKTYKGYTPEDFEKLVSGIHALRPDAHQKLVDAGIEKWSTAKCPANRYNYMTSNSVESINELTKDVRKIPITSLVDWFRDLLQKWHYERRQKYQDAPDDELTP</sequence>
<accession>A0A699H3R0</accession>
<dbReference type="PANTHER" id="PTHR31973:SF185">
    <property type="entry name" value="TRANSPOSASE, MUDR, PLANT, MULE TRANSPOSASE DOMAIN-CONTAINING PROTEIN"/>
    <property type="match status" value="1"/>
</dbReference>
<feature type="domain" description="MULE transposase" evidence="1">
    <location>
        <begin position="172"/>
        <end position="264"/>
    </location>
</feature>
<proteinExistence type="predicted"/>